<dbReference type="EMBL" id="MSFM01000001">
    <property type="protein sequence ID" value="PKY08545.1"/>
    <property type="molecule type" value="Genomic_DNA"/>
</dbReference>
<sequence length="366" mass="40595">MLRHKPTRISLDETDLHFHLSRVYARHPEYYYYYYYYEGDGDMDDQLSLHSDTPSSSVPTHISESICDGEDVAPAGQNPYPGLRCNTAADIVLSSRSSSLVTNPGSDMKSPTQTCLSLNKEIEELCTNTTCGTHHDPTPGGLVVQLTSLIDLALSTLPGDTVYQANKMAKRGRAKNKQAKAGVRETSSDTVSMGVEDGNNPVWDINANANLPHAEERKEGNASHTEAKIPAHRRCDFSSAVLRETNEPPRPYDRSILDIDPPTTFVNENVTDTKRRGQDNQTNSIMYGVRPEIKAVNHGLVHPILMDAYHFHNYVNDFITEVQGGRVDDIAELGLRNLEPFKVPGDELQIVPQVKGGGDQNDELDY</sequence>
<protein>
    <submittedName>
        <fullName evidence="2">Uncharacterized protein</fullName>
    </submittedName>
</protein>
<reference evidence="2" key="1">
    <citation type="submission" date="2016-12" db="EMBL/GenBank/DDBJ databases">
        <title>The genomes of Aspergillus section Nigri reveals drivers in fungal speciation.</title>
        <authorList>
            <consortium name="DOE Joint Genome Institute"/>
            <person name="Vesth T.C."/>
            <person name="Nybo J."/>
            <person name="Theobald S."/>
            <person name="Brandl J."/>
            <person name="Frisvad J.C."/>
            <person name="Nielsen K.F."/>
            <person name="Lyhne E.K."/>
            <person name="Kogle M.E."/>
            <person name="Kuo A."/>
            <person name="Riley R."/>
            <person name="Clum A."/>
            <person name="Nolan M."/>
            <person name="Lipzen A."/>
            <person name="Salamov A."/>
            <person name="Henrissat B."/>
            <person name="Wiebenga A."/>
            <person name="De vries R.P."/>
            <person name="Grigoriev I.V."/>
            <person name="Mortensen U.H."/>
            <person name="Andersen M.R."/>
            <person name="Baker S.E."/>
        </authorList>
    </citation>
    <scope>NUCLEOTIDE SEQUENCE</scope>
    <source>
        <strain evidence="2">IBT 28561</strain>
    </source>
</reference>
<dbReference type="OrthoDB" id="4501861at2759"/>
<organism evidence="2 3">
    <name type="scientific">Aspergillus campestris (strain IBT 28561)</name>
    <dbReference type="NCBI Taxonomy" id="1392248"/>
    <lineage>
        <taxon>Eukaryota</taxon>
        <taxon>Fungi</taxon>
        <taxon>Dikarya</taxon>
        <taxon>Ascomycota</taxon>
        <taxon>Pezizomycotina</taxon>
        <taxon>Eurotiomycetes</taxon>
        <taxon>Eurotiomycetidae</taxon>
        <taxon>Eurotiales</taxon>
        <taxon>Aspergillaceae</taxon>
        <taxon>Aspergillus</taxon>
        <taxon>Aspergillus subgen. Circumdati</taxon>
    </lineage>
</organism>
<feature type="region of interest" description="Disordered" evidence="1">
    <location>
        <begin position="173"/>
        <end position="201"/>
    </location>
</feature>
<evidence type="ECO:0000256" key="1">
    <source>
        <dbReference type="SAM" id="MobiDB-lite"/>
    </source>
</evidence>
<dbReference type="AlphaFoldDB" id="A0A2I1DF91"/>
<evidence type="ECO:0000313" key="2">
    <source>
        <dbReference type="EMBL" id="PKY08545.1"/>
    </source>
</evidence>
<dbReference type="GeneID" id="36548235"/>
<evidence type="ECO:0000313" key="3">
    <source>
        <dbReference type="Proteomes" id="UP000234254"/>
    </source>
</evidence>
<proteinExistence type="predicted"/>
<dbReference type="RefSeq" id="XP_024697139.1">
    <property type="nucleotide sequence ID" value="XM_024840711.1"/>
</dbReference>
<feature type="region of interest" description="Disordered" evidence="1">
    <location>
        <begin position="244"/>
        <end position="264"/>
    </location>
</feature>
<comment type="caution">
    <text evidence="2">The sequence shown here is derived from an EMBL/GenBank/DDBJ whole genome shotgun (WGS) entry which is preliminary data.</text>
</comment>
<accession>A0A2I1DF91</accession>
<feature type="compositionally biased region" description="Basic and acidic residues" evidence="1">
    <location>
        <begin position="244"/>
        <end position="257"/>
    </location>
</feature>
<dbReference type="Proteomes" id="UP000234254">
    <property type="component" value="Unassembled WGS sequence"/>
</dbReference>
<name>A0A2I1DF91_ASPC2</name>
<gene>
    <name evidence="2" type="ORF">P168DRAFT_323657</name>
</gene>
<dbReference type="VEuPathDB" id="FungiDB:P168DRAFT_323657"/>
<keyword evidence="3" id="KW-1185">Reference proteome</keyword>